<dbReference type="AlphaFoldDB" id="A0A371CR22"/>
<dbReference type="EMBL" id="KZ857478">
    <property type="protein sequence ID" value="RDX42744.1"/>
    <property type="molecule type" value="Genomic_DNA"/>
</dbReference>
<dbReference type="Proteomes" id="UP000256964">
    <property type="component" value="Unassembled WGS sequence"/>
</dbReference>
<evidence type="ECO:0000313" key="2">
    <source>
        <dbReference type="Proteomes" id="UP000256964"/>
    </source>
</evidence>
<protein>
    <submittedName>
        <fullName evidence="1">Uncharacterized protein</fullName>
    </submittedName>
</protein>
<gene>
    <name evidence="1" type="ORF">OH76DRAFT_85965</name>
</gene>
<evidence type="ECO:0000313" key="1">
    <source>
        <dbReference type="EMBL" id="RDX42744.1"/>
    </source>
</evidence>
<accession>A0A371CR22</accession>
<keyword evidence="2" id="KW-1185">Reference proteome</keyword>
<proteinExistence type="predicted"/>
<organism evidence="1 2">
    <name type="scientific">Lentinus brumalis</name>
    <dbReference type="NCBI Taxonomy" id="2498619"/>
    <lineage>
        <taxon>Eukaryota</taxon>
        <taxon>Fungi</taxon>
        <taxon>Dikarya</taxon>
        <taxon>Basidiomycota</taxon>
        <taxon>Agaricomycotina</taxon>
        <taxon>Agaricomycetes</taxon>
        <taxon>Polyporales</taxon>
        <taxon>Polyporaceae</taxon>
        <taxon>Lentinus</taxon>
    </lineage>
</organism>
<sequence>MAVLGDRLHAPTRNPAGIIPASRSICSSRFRSYHRQPRFRPFLLLSTSDHTTMAKSAYIGLPPIIALGVSYISTLGTTVRHAGLKMIRSQENLKLTQLQTLWAVCICDFDSLASS</sequence>
<name>A0A371CR22_9APHY</name>
<reference evidence="1 2" key="1">
    <citation type="journal article" date="2018" name="Biotechnol. Biofuels">
        <title>Integrative visual omics of the white-rot fungus Polyporus brumalis exposes the biotechnological potential of its oxidative enzymes for delignifying raw plant biomass.</title>
        <authorList>
            <person name="Miyauchi S."/>
            <person name="Rancon A."/>
            <person name="Drula E."/>
            <person name="Hage H."/>
            <person name="Chaduli D."/>
            <person name="Favel A."/>
            <person name="Grisel S."/>
            <person name="Henrissat B."/>
            <person name="Herpoel-Gimbert I."/>
            <person name="Ruiz-Duenas F.J."/>
            <person name="Chevret D."/>
            <person name="Hainaut M."/>
            <person name="Lin J."/>
            <person name="Wang M."/>
            <person name="Pangilinan J."/>
            <person name="Lipzen A."/>
            <person name="Lesage-Meessen L."/>
            <person name="Navarro D."/>
            <person name="Riley R."/>
            <person name="Grigoriev I.V."/>
            <person name="Zhou S."/>
            <person name="Raouche S."/>
            <person name="Rosso M.N."/>
        </authorList>
    </citation>
    <scope>NUCLEOTIDE SEQUENCE [LARGE SCALE GENOMIC DNA]</scope>
    <source>
        <strain evidence="1 2">BRFM 1820</strain>
    </source>
</reference>